<evidence type="ECO:0000313" key="2">
    <source>
        <dbReference type="EMBL" id="KZV14178.1"/>
    </source>
</evidence>
<gene>
    <name evidence="2" type="ORF">F511_14625</name>
</gene>
<feature type="compositionally biased region" description="Polar residues" evidence="1">
    <location>
        <begin position="42"/>
        <end position="67"/>
    </location>
</feature>
<evidence type="ECO:0000256" key="1">
    <source>
        <dbReference type="SAM" id="MobiDB-lite"/>
    </source>
</evidence>
<organism evidence="2 3">
    <name type="scientific">Dorcoceras hygrometricum</name>
    <dbReference type="NCBI Taxonomy" id="472368"/>
    <lineage>
        <taxon>Eukaryota</taxon>
        <taxon>Viridiplantae</taxon>
        <taxon>Streptophyta</taxon>
        <taxon>Embryophyta</taxon>
        <taxon>Tracheophyta</taxon>
        <taxon>Spermatophyta</taxon>
        <taxon>Magnoliopsida</taxon>
        <taxon>eudicotyledons</taxon>
        <taxon>Gunneridae</taxon>
        <taxon>Pentapetalae</taxon>
        <taxon>asterids</taxon>
        <taxon>lamiids</taxon>
        <taxon>Lamiales</taxon>
        <taxon>Gesneriaceae</taxon>
        <taxon>Didymocarpoideae</taxon>
        <taxon>Trichosporeae</taxon>
        <taxon>Loxocarpinae</taxon>
        <taxon>Dorcoceras</taxon>
    </lineage>
</organism>
<evidence type="ECO:0000313" key="3">
    <source>
        <dbReference type="Proteomes" id="UP000250235"/>
    </source>
</evidence>
<reference evidence="2 3" key="1">
    <citation type="journal article" date="2015" name="Proc. Natl. Acad. Sci. U.S.A.">
        <title>The resurrection genome of Boea hygrometrica: A blueprint for survival of dehydration.</title>
        <authorList>
            <person name="Xiao L."/>
            <person name="Yang G."/>
            <person name="Zhang L."/>
            <person name="Yang X."/>
            <person name="Zhao S."/>
            <person name="Ji Z."/>
            <person name="Zhou Q."/>
            <person name="Hu M."/>
            <person name="Wang Y."/>
            <person name="Chen M."/>
            <person name="Xu Y."/>
            <person name="Jin H."/>
            <person name="Xiao X."/>
            <person name="Hu G."/>
            <person name="Bao F."/>
            <person name="Hu Y."/>
            <person name="Wan P."/>
            <person name="Li L."/>
            <person name="Deng X."/>
            <person name="Kuang T."/>
            <person name="Xiang C."/>
            <person name="Zhu J.K."/>
            <person name="Oliver M.J."/>
            <person name="He Y."/>
        </authorList>
    </citation>
    <scope>NUCLEOTIDE SEQUENCE [LARGE SCALE GENOMIC DNA]</scope>
    <source>
        <strain evidence="3">cv. XS01</strain>
    </source>
</reference>
<feature type="region of interest" description="Disordered" evidence="1">
    <location>
        <begin position="32"/>
        <end position="108"/>
    </location>
</feature>
<proteinExistence type="predicted"/>
<feature type="compositionally biased region" description="Low complexity" evidence="1">
    <location>
        <begin position="79"/>
        <end position="103"/>
    </location>
</feature>
<protein>
    <submittedName>
        <fullName evidence="2">Uncharacterized protein</fullName>
    </submittedName>
</protein>
<sequence length="166" mass="18086">MASSLFVNTLQVDFESVFSIEHTGMSRMFKSMEDTGLKAQENESPIDQQTNQAQPTTVDGQRTLEQQTLKDKDQSQTHSSSGSSWGLSAENNSSSSGSPTLSSKLPDRSTTIVHTLGPKLYSAAKNSMDHQVPHSSIMLLVVYTAQNTIIDREAKEQPTSPVALEP</sequence>
<dbReference type="EMBL" id="KV021482">
    <property type="protein sequence ID" value="KZV14178.1"/>
    <property type="molecule type" value="Genomic_DNA"/>
</dbReference>
<keyword evidence="3" id="KW-1185">Reference proteome</keyword>
<accession>A0A2Z6ZY10</accession>
<dbReference type="AlphaFoldDB" id="A0A2Z6ZY10"/>
<name>A0A2Z6ZY10_9LAMI</name>
<dbReference type="Proteomes" id="UP000250235">
    <property type="component" value="Unassembled WGS sequence"/>
</dbReference>